<reference evidence="7 8" key="1">
    <citation type="journal article" date="2007" name="Int. J. Syst. Evol. Microbiol.">
        <title>Paenibacillus ginsengarvi sp. nov., isolated from soil from ginseng cultivation.</title>
        <authorList>
            <person name="Yoon M.H."/>
            <person name="Ten L.N."/>
            <person name="Im W.T."/>
        </authorList>
    </citation>
    <scope>NUCLEOTIDE SEQUENCE [LARGE SCALE GENOMIC DNA]</scope>
    <source>
        <strain evidence="7 8">KCTC 13059</strain>
    </source>
</reference>
<sequence>MLFKKISLLGVTSVLMLGIAACGAKEETKTNAGAAGDAGKTTGASAPAAITGSTAATTKKVTYLGKEYTVPAKSDKIVITGALESMEDALVLGVKPVGAITVGGKFPAMFAKITDTTQGIGEKTQPSIETILKLKPDVILSSTKFPAETGEKLEKVSTTIPVSHISTDWQANLNLLGELTGKQEQAKQALQAYNSDVKTLREKVAPVFKDKKVVTVRIRTGSLYIYPADVFFNPSVYEELGAAVPEEVKQAKAQQLISLEKFSEMNPDYVFVQFAEDENKDTPKALDDLKNNPIWKSINAVKNDHVYVNIVDPLAQGGTLYSKAAFLEGVKKSNIIPTK</sequence>
<evidence type="ECO:0000256" key="2">
    <source>
        <dbReference type="ARBA" id="ARBA00008814"/>
    </source>
</evidence>
<dbReference type="EMBL" id="RBAH01000007">
    <property type="protein sequence ID" value="RKN84762.1"/>
    <property type="molecule type" value="Genomic_DNA"/>
</dbReference>
<accession>A0A3B0CHT8</accession>
<dbReference type="OrthoDB" id="26763at2"/>
<dbReference type="Gene3D" id="3.40.50.1980">
    <property type="entry name" value="Nitrogenase molybdenum iron protein domain"/>
    <property type="match status" value="2"/>
</dbReference>
<dbReference type="Proteomes" id="UP000282311">
    <property type="component" value="Unassembled WGS sequence"/>
</dbReference>
<protein>
    <submittedName>
        <fullName evidence="7">Iron-hydroxamate ABC transporter substrate-binding protein</fullName>
    </submittedName>
</protein>
<keyword evidence="8" id="KW-1185">Reference proteome</keyword>
<feature type="chain" id="PRO_5039429979" evidence="5">
    <location>
        <begin position="25"/>
        <end position="339"/>
    </location>
</feature>
<dbReference type="InterPro" id="IPR002491">
    <property type="entry name" value="ABC_transptr_periplasmic_BD"/>
</dbReference>
<evidence type="ECO:0000259" key="6">
    <source>
        <dbReference type="PROSITE" id="PS50983"/>
    </source>
</evidence>
<dbReference type="SUPFAM" id="SSF53807">
    <property type="entry name" value="Helical backbone' metal receptor"/>
    <property type="match status" value="1"/>
</dbReference>
<dbReference type="PANTHER" id="PTHR30532">
    <property type="entry name" value="IRON III DICITRATE-BINDING PERIPLASMIC PROTEIN"/>
    <property type="match status" value="1"/>
</dbReference>
<gene>
    <name evidence="7" type="ORF">D7M11_12295</name>
</gene>
<dbReference type="Pfam" id="PF01497">
    <property type="entry name" value="Peripla_BP_2"/>
    <property type="match status" value="1"/>
</dbReference>
<evidence type="ECO:0000313" key="8">
    <source>
        <dbReference type="Proteomes" id="UP000282311"/>
    </source>
</evidence>
<dbReference type="GO" id="GO:0030288">
    <property type="term" value="C:outer membrane-bounded periplasmic space"/>
    <property type="evidence" value="ECO:0007669"/>
    <property type="project" value="TreeGrafter"/>
</dbReference>
<name>A0A3B0CHT8_9BACL</name>
<comment type="subcellular location">
    <subcellularLocation>
        <location evidence="1">Cell envelope</location>
    </subcellularLocation>
</comment>
<feature type="domain" description="Fe/B12 periplasmic-binding" evidence="6">
    <location>
        <begin position="77"/>
        <end position="338"/>
    </location>
</feature>
<dbReference type="RefSeq" id="WP_120747504.1">
    <property type="nucleotide sequence ID" value="NZ_RBAH01000007.1"/>
</dbReference>
<evidence type="ECO:0000256" key="5">
    <source>
        <dbReference type="SAM" id="SignalP"/>
    </source>
</evidence>
<dbReference type="PROSITE" id="PS51257">
    <property type="entry name" value="PROKAR_LIPOPROTEIN"/>
    <property type="match status" value="1"/>
</dbReference>
<feature type="signal peptide" evidence="5">
    <location>
        <begin position="1"/>
        <end position="24"/>
    </location>
</feature>
<evidence type="ECO:0000256" key="3">
    <source>
        <dbReference type="ARBA" id="ARBA00022448"/>
    </source>
</evidence>
<dbReference type="PANTHER" id="PTHR30532:SF10">
    <property type="entry name" value="IRON-UPTAKE SYSTEM-BINDING PROTEIN"/>
    <property type="match status" value="1"/>
</dbReference>
<organism evidence="7 8">
    <name type="scientific">Paenibacillus ginsengarvi</name>
    <dbReference type="NCBI Taxonomy" id="400777"/>
    <lineage>
        <taxon>Bacteria</taxon>
        <taxon>Bacillati</taxon>
        <taxon>Bacillota</taxon>
        <taxon>Bacilli</taxon>
        <taxon>Bacillales</taxon>
        <taxon>Paenibacillaceae</taxon>
        <taxon>Paenibacillus</taxon>
    </lineage>
</organism>
<dbReference type="InterPro" id="IPR051313">
    <property type="entry name" value="Bact_iron-sidero_bind"/>
</dbReference>
<evidence type="ECO:0000313" key="7">
    <source>
        <dbReference type="EMBL" id="RKN84762.1"/>
    </source>
</evidence>
<dbReference type="CDD" id="cd01138">
    <property type="entry name" value="FeuA"/>
    <property type="match status" value="1"/>
</dbReference>
<keyword evidence="4 5" id="KW-0732">Signal</keyword>
<evidence type="ECO:0000256" key="1">
    <source>
        <dbReference type="ARBA" id="ARBA00004196"/>
    </source>
</evidence>
<keyword evidence="3" id="KW-0813">Transport</keyword>
<dbReference type="AlphaFoldDB" id="A0A3B0CHT8"/>
<dbReference type="PROSITE" id="PS50983">
    <property type="entry name" value="FE_B12_PBP"/>
    <property type="match status" value="1"/>
</dbReference>
<evidence type="ECO:0000256" key="4">
    <source>
        <dbReference type="ARBA" id="ARBA00022729"/>
    </source>
</evidence>
<dbReference type="GO" id="GO:1901678">
    <property type="term" value="P:iron coordination entity transport"/>
    <property type="evidence" value="ECO:0007669"/>
    <property type="project" value="UniProtKB-ARBA"/>
</dbReference>
<comment type="similarity">
    <text evidence="2">Belongs to the bacterial solute-binding protein 8 family.</text>
</comment>
<proteinExistence type="inferred from homology"/>
<comment type="caution">
    <text evidence="7">The sequence shown here is derived from an EMBL/GenBank/DDBJ whole genome shotgun (WGS) entry which is preliminary data.</text>
</comment>